<comment type="subcellular location">
    <subcellularLocation>
        <location evidence="1">Cell membrane</location>
        <topology evidence="1">Multi-pass membrane protein</topology>
    </subcellularLocation>
</comment>
<sequence>MLDARRRAAVVGFLVAALALAGPFWFVDAGEVTAELAAADLGLIALVGVAALTWLGAWAFALRLVLGAIGPTLPYGDSVLVYAAASFANNVTPFGQAGGDVVRVLAALSRGIGRRPIVTRVARARHAPRDVAGVIDHTPYRRNGGKKAAELRSEGRSVGHHSVTPERLRGTTGDNHRHVSSGTARCLTHLLDRLPSGNT</sequence>
<feature type="compositionally biased region" description="Basic and acidic residues" evidence="6">
    <location>
        <begin position="147"/>
        <end position="177"/>
    </location>
</feature>
<reference evidence="8 9" key="1">
    <citation type="journal article" date="2019" name="Int. J. Syst. Evol. Microbiol.">
        <title>The Global Catalogue of Microorganisms (GCM) 10K type strain sequencing project: providing services to taxonomists for standard genome sequencing and annotation.</title>
        <authorList>
            <consortium name="The Broad Institute Genomics Platform"/>
            <consortium name="The Broad Institute Genome Sequencing Center for Infectious Disease"/>
            <person name="Wu L."/>
            <person name="Ma J."/>
        </authorList>
    </citation>
    <scope>NUCLEOTIDE SEQUENCE [LARGE SCALE GENOMIC DNA]</scope>
    <source>
        <strain evidence="8 9">JCM 16331</strain>
    </source>
</reference>
<evidence type="ECO:0000256" key="4">
    <source>
        <dbReference type="ARBA" id="ARBA00022989"/>
    </source>
</evidence>
<keyword evidence="9" id="KW-1185">Reference proteome</keyword>
<evidence type="ECO:0008006" key="10">
    <source>
        <dbReference type="Google" id="ProtNLM"/>
    </source>
</evidence>
<evidence type="ECO:0000313" key="8">
    <source>
        <dbReference type="EMBL" id="GGN18896.1"/>
    </source>
</evidence>
<keyword evidence="2" id="KW-1003">Cell membrane</keyword>
<dbReference type="GO" id="GO:0005886">
    <property type="term" value="C:plasma membrane"/>
    <property type="evidence" value="ECO:0007669"/>
    <property type="project" value="UniProtKB-SubCell"/>
</dbReference>
<dbReference type="OrthoDB" id="15513at2157"/>
<organism evidence="8 9">
    <name type="scientific">Halarchaeum nitratireducens</name>
    <dbReference type="NCBI Taxonomy" id="489913"/>
    <lineage>
        <taxon>Archaea</taxon>
        <taxon>Methanobacteriati</taxon>
        <taxon>Methanobacteriota</taxon>
        <taxon>Stenosarchaea group</taxon>
        <taxon>Halobacteria</taxon>
        <taxon>Halobacteriales</taxon>
        <taxon>Halobacteriaceae</taxon>
    </lineage>
</organism>
<dbReference type="Proteomes" id="UP000608850">
    <property type="component" value="Unassembled WGS sequence"/>
</dbReference>
<gene>
    <name evidence="8" type="ORF">GCM10009021_19990</name>
</gene>
<dbReference type="EMBL" id="BMOQ01000005">
    <property type="protein sequence ID" value="GGN18896.1"/>
    <property type="molecule type" value="Genomic_DNA"/>
</dbReference>
<evidence type="ECO:0000256" key="2">
    <source>
        <dbReference type="ARBA" id="ARBA00022475"/>
    </source>
</evidence>
<evidence type="ECO:0000256" key="1">
    <source>
        <dbReference type="ARBA" id="ARBA00004651"/>
    </source>
</evidence>
<evidence type="ECO:0000256" key="6">
    <source>
        <dbReference type="SAM" id="MobiDB-lite"/>
    </source>
</evidence>
<keyword evidence="5 7" id="KW-0472">Membrane</keyword>
<dbReference type="RefSeq" id="WP_188878735.1">
    <property type="nucleotide sequence ID" value="NZ_BMOQ01000005.1"/>
</dbReference>
<dbReference type="AlphaFoldDB" id="A0A830GDZ8"/>
<feature type="transmembrane region" description="Helical" evidence="7">
    <location>
        <begin position="45"/>
        <end position="66"/>
    </location>
</feature>
<evidence type="ECO:0000313" key="9">
    <source>
        <dbReference type="Proteomes" id="UP000608850"/>
    </source>
</evidence>
<keyword evidence="4 7" id="KW-1133">Transmembrane helix</keyword>
<evidence type="ECO:0000256" key="3">
    <source>
        <dbReference type="ARBA" id="ARBA00022692"/>
    </source>
</evidence>
<evidence type="ECO:0000256" key="7">
    <source>
        <dbReference type="SAM" id="Phobius"/>
    </source>
</evidence>
<name>A0A830GDZ8_9EURY</name>
<accession>A0A830GDZ8</accession>
<proteinExistence type="predicted"/>
<feature type="region of interest" description="Disordered" evidence="6">
    <location>
        <begin position="136"/>
        <end position="182"/>
    </location>
</feature>
<dbReference type="InterPro" id="IPR022791">
    <property type="entry name" value="L-PG_synthase/AglD"/>
</dbReference>
<protein>
    <recommendedName>
        <fullName evidence="10">Flippase-like domain-containing protein</fullName>
    </recommendedName>
</protein>
<evidence type="ECO:0000256" key="5">
    <source>
        <dbReference type="ARBA" id="ARBA00023136"/>
    </source>
</evidence>
<comment type="caution">
    <text evidence="8">The sequence shown here is derived from an EMBL/GenBank/DDBJ whole genome shotgun (WGS) entry which is preliminary data.</text>
</comment>
<dbReference type="Pfam" id="PF03706">
    <property type="entry name" value="LPG_synthase_TM"/>
    <property type="match status" value="1"/>
</dbReference>
<keyword evidence="3 7" id="KW-0812">Transmembrane</keyword>